<evidence type="ECO:0000256" key="1">
    <source>
        <dbReference type="ARBA" id="ARBA00004611"/>
    </source>
</evidence>
<sequence length="366" mass="43836">MRYRTLWWEMMMRIKIPQIAEDVEIACLDENLDIFLQEKYFYYPIFFRISFLMDELAEAEEQYQRNTRSHMEIIDRLLKSYRERLEREERNYRRALNEALVQTDAGINKIYYQQNKVEISLQSITHGVQRQLEESLNNVKSITLSKIDAFVEDSKDIRRISAAQLENQLQGSWENLRRILSDYQNKTKNHRKCYEALKDKDKKDQQIITQQLLRTASLFEEIRKFRGKIMTYDATAKKEISEILTEHDFFQRASWTVKNRLLSGAYIRRQSHIETYKTISEQTKDKNQLKILSIEYNKTIKHLERLVVKGKQLLTLMQICRKYETQDEKVIPFAGHMESENSQTLSSHQIFSLSDWNVSCQVYTHI</sequence>
<keyword evidence="5" id="KW-0175">Coiled coil</keyword>
<evidence type="ECO:0000313" key="6">
    <source>
        <dbReference type="EMBL" id="TGZ54764.1"/>
    </source>
</evidence>
<accession>A0A4V3SBY5</accession>
<dbReference type="Proteomes" id="UP000310200">
    <property type="component" value="Unassembled WGS sequence"/>
</dbReference>
<evidence type="ECO:0000256" key="5">
    <source>
        <dbReference type="SAM" id="Coils"/>
    </source>
</evidence>
<evidence type="ECO:0000256" key="3">
    <source>
        <dbReference type="ARBA" id="ARBA00023069"/>
    </source>
</evidence>
<dbReference type="PANTHER" id="PTHR21625:SF0">
    <property type="entry name" value="DYNEIN REGULATORY COMPLEX SUBUNIT 2"/>
    <property type="match status" value="1"/>
</dbReference>
<dbReference type="AlphaFoldDB" id="A0A4V3SBY5"/>
<comment type="caution">
    <text evidence="6">The sequence shown here is derived from an EMBL/GenBank/DDBJ whole genome shotgun (WGS) entry which is preliminary data.</text>
</comment>
<gene>
    <name evidence="6" type="ORF">DBV15_10959</name>
</gene>
<name>A0A4V3SBY5_9HYME</name>
<evidence type="ECO:0000313" key="7">
    <source>
        <dbReference type="Proteomes" id="UP000310200"/>
    </source>
</evidence>
<dbReference type="STRING" id="300112.A0A4V3SBY5"/>
<dbReference type="GO" id="GO:0003352">
    <property type="term" value="P:regulation of cilium movement"/>
    <property type="evidence" value="ECO:0007669"/>
    <property type="project" value="TreeGrafter"/>
</dbReference>
<keyword evidence="2" id="KW-0282">Flagellum</keyword>
<organism evidence="6 7">
    <name type="scientific">Temnothorax longispinosus</name>
    <dbReference type="NCBI Taxonomy" id="300112"/>
    <lineage>
        <taxon>Eukaryota</taxon>
        <taxon>Metazoa</taxon>
        <taxon>Ecdysozoa</taxon>
        <taxon>Arthropoda</taxon>
        <taxon>Hexapoda</taxon>
        <taxon>Insecta</taxon>
        <taxon>Pterygota</taxon>
        <taxon>Neoptera</taxon>
        <taxon>Endopterygota</taxon>
        <taxon>Hymenoptera</taxon>
        <taxon>Apocrita</taxon>
        <taxon>Aculeata</taxon>
        <taxon>Formicoidea</taxon>
        <taxon>Formicidae</taxon>
        <taxon>Myrmicinae</taxon>
        <taxon>Temnothorax</taxon>
    </lineage>
</organism>
<proteinExistence type="predicted"/>
<evidence type="ECO:0000256" key="2">
    <source>
        <dbReference type="ARBA" id="ARBA00022846"/>
    </source>
</evidence>
<dbReference type="GO" id="GO:0060285">
    <property type="term" value="P:cilium-dependent cell motility"/>
    <property type="evidence" value="ECO:0007669"/>
    <property type="project" value="TreeGrafter"/>
</dbReference>
<keyword evidence="3" id="KW-0969">Cilium</keyword>
<comment type="subcellular location">
    <subcellularLocation>
        <location evidence="1">Cytoplasm</location>
        <location evidence="1">Cytoskeleton</location>
        <location evidence="1">Flagellum axoneme</location>
    </subcellularLocation>
</comment>
<dbReference type="InterPro" id="IPR039750">
    <property type="entry name" value="DRC1/DRC2"/>
</dbReference>
<dbReference type="GO" id="GO:0005858">
    <property type="term" value="C:axonemal dynein complex"/>
    <property type="evidence" value="ECO:0007669"/>
    <property type="project" value="InterPro"/>
</dbReference>
<protein>
    <submittedName>
        <fullName evidence="6">Uncharacterized protein</fullName>
    </submittedName>
</protein>
<dbReference type="EMBL" id="QBLH01000557">
    <property type="protein sequence ID" value="TGZ54764.1"/>
    <property type="molecule type" value="Genomic_DNA"/>
</dbReference>
<keyword evidence="7" id="KW-1185">Reference proteome</keyword>
<feature type="coiled-coil region" evidence="5">
    <location>
        <begin position="49"/>
        <end position="102"/>
    </location>
</feature>
<dbReference type="PANTHER" id="PTHR21625">
    <property type="entry name" value="NYD-SP28 PROTEIN"/>
    <property type="match status" value="1"/>
</dbReference>
<evidence type="ECO:0000256" key="4">
    <source>
        <dbReference type="ARBA" id="ARBA00023273"/>
    </source>
</evidence>
<dbReference type="GO" id="GO:0070286">
    <property type="term" value="P:axonemal dynein complex assembly"/>
    <property type="evidence" value="ECO:0007669"/>
    <property type="project" value="InterPro"/>
</dbReference>
<reference evidence="6 7" key="1">
    <citation type="journal article" date="2019" name="Philos. Trans. R. Soc. Lond., B, Biol. Sci.">
        <title>Ant behaviour and brain gene expression of defending hosts depend on the ecological success of the intruding social parasite.</title>
        <authorList>
            <person name="Kaur R."/>
            <person name="Stoldt M."/>
            <person name="Jongepier E."/>
            <person name="Feldmeyer B."/>
            <person name="Menzel F."/>
            <person name="Bornberg-Bauer E."/>
            <person name="Foitzik S."/>
        </authorList>
    </citation>
    <scope>NUCLEOTIDE SEQUENCE [LARGE SCALE GENOMIC DNA]</scope>
    <source>
        <tissue evidence="6">Whole body</tissue>
    </source>
</reference>
<keyword evidence="4" id="KW-0966">Cell projection</keyword>